<comment type="similarity">
    <text evidence="2">Belongs to the sodium:galactoside symporter (TC 2.A.2) family.</text>
</comment>
<evidence type="ECO:0000313" key="10">
    <source>
        <dbReference type="Proteomes" id="UP000298458"/>
    </source>
</evidence>
<dbReference type="GO" id="GO:0015293">
    <property type="term" value="F:symporter activity"/>
    <property type="evidence" value="ECO:0007669"/>
    <property type="project" value="InterPro"/>
</dbReference>
<sequence>MLSKLDSDQQPVSEGTKAGYASAEIGLSAVETLAQIYLLEFYVVAVGLKPALFGLAMMFAILWDAISDPLMGILSDRTVSRWGKRRPYILAGGFLLGLSLYFLFSPPNLETQVSKFLYLLATYSLVNTFMTVLAVPHIALGGELSFDPESRNRIFGWRLFFANLGLLSGLLLPAFFAHGGDLFRSRGLAAQSIGGLLLITSLLSYLVTQGRDLTEEKRGSAGRLGRREILRSLASVLKNRYFRPLLAAFLIASLARTVNSSIGLLYYKQRLLLEGSQVVVRILLPFVFFLVLSIPLWLFLAGKYGKKLPAFWGSLLLGIMTVIVYPIFPAGSYEAPLLAAFIGGICAGSVLLFDSLVADVVDYDELVTGRKEEGAYFGFWKMATKLVRAFGLAALGFLLQSIGYREGSSIQAPGLGWNLALLFGPFVGALFIAGALIFSKMPLTDSAHKRIQSLLIRRRRLRNDIYEKNTLHSKILNR</sequence>
<dbReference type="EMBL" id="RQET01000009">
    <property type="protein sequence ID" value="TGK08879.1"/>
    <property type="molecule type" value="Genomic_DNA"/>
</dbReference>
<keyword evidence="3" id="KW-0813">Transport</keyword>
<protein>
    <submittedName>
        <fullName evidence="9">MFS transporter</fullName>
    </submittedName>
</protein>
<dbReference type="GO" id="GO:0008643">
    <property type="term" value="P:carbohydrate transport"/>
    <property type="evidence" value="ECO:0007669"/>
    <property type="project" value="InterPro"/>
</dbReference>
<evidence type="ECO:0000256" key="7">
    <source>
        <dbReference type="ARBA" id="ARBA00023136"/>
    </source>
</evidence>
<comment type="subcellular location">
    <subcellularLocation>
        <location evidence="1">Cell membrane</location>
        <topology evidence="1">Multi-pass membrane protein</topology>
    </subcellularLocation>
</comment>
<dbReference type="GO" id="GO:0005886">
    <property type="term" value="C:plasma membrane"/>
    <property type="evidence" value="ECO:0007669"/>
    <property type="project" value="UniProtKB-SubCell"/>
</dbReference>
<feature type="transmembrane region" description="Helical" evidence="8">
    <location>
        <begin position="415"/>
        <end position="438"/>
    </location>
</feature>
<dbReference type="SUPFAM" id="SSF103473">
    <property type="entry name" value="MFS general substrate transporter"/>
    <property type="match status" value="1"/>
</dbReference>
<keyword evidence="7 8" id="KW-0472">Membrane</keyword>
<keyword evidence="10" id="KW-1185">Reference proteome</keyword>
<dbReference type="RefSeq" id="WP_135768567.1">
    <property type="nucleotide sequence ID" value="NZ_RQET01000009.1"/>
</dbReference>
<dbReference type="InterPro" id="IPR018043">
    <property type="entry name" value="Na/Gal_symport_CS"/>
</dbReference>
<feature type="transmembrane region" description="Helical" evidence="8">
    <location>
        <begin position="245"/>
        <end position="267"/>
    </location>
</feature>
<feature type="transmembrane region" description="Helical" evidence="8">
    <location>
        <begin position="279"/>
        <end position="301"/>
    </location>
</feature>
<evidence type="ECO:0000256" key="5">
    <source>
        <dbReference type="ARBA" id="ARBA00022692"/>
    </source>
</evidence>
<dbReference type="AlphaFoldDB" id="A0A4V3JD77"/>
<dbReference type="Pfam" id="PF13347">
    <property type="entry name" value="MFS_2"/>
    <property type="match status" value="1"/>
</dbReference>
<organism evidence="9 10">
    <name type="scientific">Leptospira fletcheri</name>
    <dbReference type="NCBI Taxonomy" id="2484981"/>
    <lineage>
        <taxon>Bacteria</taxon>
        <taxon>Pseudomonadati</taxon>
        <taxon>Spirochaetota</taxon>
        <taxon>Spirochaetia</taxon>
        <taxon>Leptospirales</taxon>
        <taxon>Leptospiraceae</taxon>
        <taxon>Leptospira</taxon>
    </lineage>
</organism>
<dbReference type="InterPro" id="IPR039672">
    <property type="entry name" value="MFS_2"/>
</dbReference>
<dbReference type="PANTHER" id="PTHR11328:SF24">
    <property type="entry name" value="MAJOR FACILITATOR SUPERFAMILY (MFS) PROFILE DOMAIN-CONTAINING PROTEIN"/>
    <property type="match status" value="1"/>
</dbReference>
<dbReference type="GO" id="GO:0006814">
    <property type="term" value="P:sodium ion transport"/>
    <property type="evidence" value="ECO:0007669"/>
    <property type="project" value="InterPro"/>
</dbReference>
<proteinExistence type="inferred from homology"/>
<evidence type="ECO:0000256" key="6">
    <source>
        <dbReference type="ARBA" id="ARBA00022989"/>
    </source>
</evidence>
<name>A0A4V3JD77_9LEPT</name>
<feature type="transmembrane region" description="Helical" evidence="8">
    <location>
        <begin position="41"/>
        <end position="66"/>
    </location>
</feature>
<dbReference type="InterPro" id="IPR036259">
    <property type="entry name" value="MFS_trans_sf"/>
</dbReference>
<keyword evidence="5 8" id="KW-0812">Transmembrane</keyword>
<evidence type="ECO:0000256" key="1">
    <source>
        <dbReference type="ARBA" id="ARBA00004651"/>
    </source>
</evidence>
<dbReference type="OrthoDB" id="9764596at2"/>
<evidence type="ECO:0000256" key="3">
    <source>
        <dbReference type="ARBA" id="ARBA00022448"/>
    </source>
</evidence>
<feature type="transmembrane region" description="Helical" evidence="8">
    <location>
        <begin position="116"/>
        <end position="135"/>
    </location>
</feature>
<evidence type="ECO:0000313" key="9">
    <source>
        <dbReference type="EMBL" id="TGK08879.1"/>
    </source>
</evidence>
<dbReference type="Proteomes" id="UP000298458">
    <property type="component" value="Unassembled WGS sequence"/>
</dbReference>
<feature type="transmembrane region" description="Helical" evidence="8">
    <location>
        <begin position="340"/>
        <end position="361"/>
    </location>
</feature>
<feature type="transmembrane region" description="Helical" evidence="8">
    <location>
        <begin position="386"/>
        <end position="403"/>
    </location>
</feature>
<dbReference type="Gene3D" id="1.20.1250.20">
    <property type="entry name" value="MFS general substrate transporter like domains"/>
    <property type="match status" value="2"/>
</dbReference>
<keyword evidence="6 8" id="KW-1133">Transmembrane helix</keyword>
<comment type="caution">
    <text evidence="9">The sequence shown here is derived from an EMBL/GenBank/DDBJ whole genome shotgun (WGS) entry which is preliminary data.</text>
</comment>
<dbReference type="PROSITE" id="PS00872">
    <property type="entry name" value="NA_GALACTOSIDE_SYMP"/>
    <property type="match status" value="1"/>
</dbReference>
<gene>
    <name evidence="9" type="ORF">EHO60_12650</name>
</gene>
<evidence type="ECO:0000256" key="8">
    <source>
        <dbReference type="SAM" id="Phobius"/>
    </source>
</evidence>
<reference evidence="9" key="1">
    <citation type="journal article" date="2019" name="PLoS Negl. Trop. Dis.">
        <title>Revisiting the worldwide diversity of Leptospira species in the environment.</title>
        <authorList>
            <person name="Vincent A.T."/>
            <person name="Schiettekatte O."/>
            <person name="Bourhy P."/>
            <person name="Veyrier F.J."/>
            <person name="Picardeau M."/>
        </authorList>
    </citation>
    <scope>NUCLEOTIDE SEQUENCE [LARGE SCALE GENOMIC DNA]</scope>
    <source>
        <strain evidence="9">SSW15</strain>
    </source>
</reference>
<accession>A0A4V3JD77</accession>
<dbReference type="PANTHER" id="PTHR11328">
    <property type="entry name" value="MAJOR FACILITATOR SUPERFAMILY DOMAIN-CONTAINING PROTEIN"/>
    <property type="match status" value="1"/>
</dbReference>
<feature type="transmembrane region" description="Helical" evidence="8">
    <location>
        <begin position="308"/>
        <end position="328"/>
    </location>
</feature>
<evidence type="ECO:0000256" key="4">
    <source>
        <dbReference type="ARBA" id="ARBA00022475"/>
    </source>
</evidence>
<feature type="transmembrane region" description="Helical" evidence="8">
    <location>
        <begin position="188"/>
        <end position="208"/>
    </location>
</feature>
<keyword evidence="4" id="KW-1003">Cell membrane</keyword>
<feature type="transmembrane region" description="Helical" evidence="8">
    <location>
        <begin position="155"/>
        <end position="176"/>
    </location>
</feature>
<feature type="transmembrane region" description="Helical" evidence="8">
    <location>
        <begin position="87"/>
        <end position="104"/>
    </location>
</feature>
<evidence type="ECO:0000256" key="2">
    <source>
        <dbReference type="ARBA" id="ARBA00009617"/>
    </source>
</evidence>